<dbReference type="Pfam" id="PF02405">
    <property type="entry name" value="MlaE"/>
    <property type="match status" value="1"/>
</dbReference>
<dbReference type="RefSeq" id="WP_151115778.1">
    <property type="nucleotide sequence ID" value="NZ_CP042582.1"/>
</dbReference>
<dbReference type="PANTHER" id="PTHR30188:SF3">
    <property type="entry name" value="ABC TRANSPORTER PERMEASE"/>
    <property type="match status" value="1"/>
</dbReference>
<gene>
    <name evidence="2" type="ORF">FRZ61_12480</name>
</gene>
<dbReference type="EMBL" id="CP042582">
    <property type="protein sequence ID" value="QEX21323.1"/>
    <property type="molecule type" value="Genomic_DNA"/>
</dbReference>
<dbReference type="Proteomes" id="UP000325797">
    <property type="component" value="Chromosome"/>
</dbReference>
<dbReference type="OrthoDB" id="9806241at2"/>
<keyword evidence="3" id="KW-1185">Reference proteome</keyword>
<dbReference type="GO" id="GO:0005548">
    <property type="term" value="F:phospholipid transporter activity"/>
    <property type="evidence" value="ECO:0007669"/>
    <property type="project" value="TreeGrafter"/>
</dbReference>
<feature type="transmembrane region" description="Helical" evidence="1">
    <location>
        <begin position="170"/>
        <end position="196"/>
    </location>
</feature>
<name>A0A5J6MW12_9PROT</name>
<proteinExistence type="predicted"/>
<keyword evidence="1" id="KW-1133">Transmembrane helix</keyword>
<dbReference type="GO" id="GO:0043190">
    <property type="term" value="C:ATP-binding cassette (ABC) transporter complex"/>
    <property type="evidence" value="ECO:0007669"/>
    <property type="project" value="InterPro"/>
</dbReference>
<dbReference type="PANTHER" id="PTHR30188">
    <property type="entry name" value="ABC TRANSPORTER PERMEASE PROTEIN-RELATED"/>
    <property type="match status" value="1"/>
</dbReference>
<evidence type="ECO:0000313" key="2">
    <source>
        <dbReference type="EMBL" id="QEX21323.1"/>
    </source>
</evidence>
<evidence type="ECO:0000256" key="1">
    <source>
        <dbReference type="SAM" id="Phobius"/>
    </source>
</evidence>
<evidence type="ECO:0008006" key="4">
    <source>
        <dbReference type="Google" id="ProtNLM"/>
    </source>
</evidence>
<accession>A0A5J6MW12</accession>
<keyword evidence="1" id="KW-0812">Transmembrane</keyword>
<feature type="transmembrane region" description="Helical" evidence="1">
    <location>
        <begin position="272"/>
        <end position="301"/>
    </location>
</feature>
<dbReference type="KEGG" id="hadh:FRZ61_12480"/>
<protein>
    <recommendedName>
        <fullName evidence="4">ABC transporter permease</fullName>
    </recommendedName>
</protein>
<evidence type="ECO:0000313" key="3">
    <source>
        <dbReference type="Proteomes" id="UP000325797"/>
    </source>
</evidence>
<organism evidence="2 3">
    <name type="scientific">Hypericibacter adhaerens</name>
    <dbReference type="NCBI Taxonomy" id="2602016"/>
    <lineage>
        <taxon>Bacteria</taxon>
        <taxon>Pseudomonadati</taxon>
        <taxon>Pseudomonadota</taxon>
        <taxon>Alphaproteobacteria</taxon>
        <taxon>Rhodospirillales</taxon>
        <taxon>Dongiaceae</taxon>
        <taxon>Hypericibacter</taxon>
    </lineage>
</organism>
<feature type="transmembrane region" description="Helical" evidence="1">
    <location>
        <begin position="353"/>
        <end position="378"/>
    </location>
</feature>
<keyword evidence="1" id="KW-0472">Membrane</keyword>
<reference evidence="2 3" key="1">
    <citation type="submission" date="2019-08" db="EMBL/GenBank/DDBJ databases">
        <title>Hyperibacter terrae gen. nov., sp. nov. and Hyperibacter viscosus sp. nov., two new members in the family Rhodospirillaceae isolated from the rhizosphere of Hypericum perforatum.</title>
        <authorList>
            <person name="Noviana Z."/>
        </authorList>
    </citation>
    <scope>NUCLEOTIDE SEQUENCE [LARGE SCALE GENOMIC DNA]</scope>
    <source>
        <strain evidence="2 3">R5959</strain>
    </source>
</reference>
<sequence>MAATASSDHSAPALSLVPQGAETILLRLAGDWQLRSGLPTAAQVDQQLGAKPTAQRLAFDAGQLGHWDSGLLAFLVGIQDLCKTRGLALDAGNLPEGASRLLKLATAVPERQGARRGGKREGFLTLVGKESLAFWRSGGQMLEFLGLSIQTFGRLLIGQARYRRSDLVDIIYECGAAALPIVALISFLVGLILAFVGAVQLQQFGAQIYVADLVGIAMAREMGALMTAIIMAGRTGAAFAAQLGTMQVNEEIDALSTFGLSSMEFLVLPRMIALILMMPLLCVFADLLGILGGALVGVAMLDLSVTSYVNETLHGVGLVDFIIGIAKSSVFGVLVAVAGCLRGIQCGRSASAVGLAATSAVVTGIVFIIVTDGIFAVLTNALGI</sequence>
<feature type="transmembrane region" description="Helical" evidence="1">
    <location>
        <begin position="321"/>
        <end position="341"/>
    </location>
</feature>
<dbReference type="AlphaFoldDB" id="A0A5J6MW12"/>
<dbReference type="InterPro" id="IPR030802">
    <property type="entry name" value="Permease_MalE"/>
</dbReference>